<dbReference type="InterPro" id="IPR036680">
    <property type="entry name" value="SPOR-like_sf"/>
</dbReference>
<keyword evidence="2" id="KW-0812">Transmembrane</keyword>
<protein>
    <submittedName>
        <fullName evidence="4">SPOR domain-containing protein</fullName>
    </submittedName>
</protein>
<accession>A0A838XXC5</accession>
<evidence type="ECO:0000313" key="4">
    <source>
        <dbReference type="EMBL" id="MBA4613208.1"/>
    </source>
</evidence>
<feature type="transmembrane region" description="Helical" evidence="2">
    <location>
        <begin position="6"/>
        <end position="28"/>
    </location>
</feature>
<keyword evidence="2" id="KW-0472">Membrane</keyword>
<dbReference type="RefSeq" id="WP_181761397.1">
    <property type="nucleotide sequence ID" value="NZ_BMCR01000001.1"/>
</dbReference>
<feature type="compositionally biased region" description="Low complexity" evidence="1">
    <location>
        <begin position="131"/>
        <end position="151"/>
    </location>
</feature>
<feature type="domain" description="SPOR" evidence="3">
    <location>
        <begin position="279"/>
        <end position="364"/>
    </location>
</feature>
<dbReference type="Proteomes" id="UP000559404">
    <property type="component" value="Unassembled WGS sequence"/>
</dbReference>
<evidence type="ECO:0000313" key="5">
    <source>
        <dbReference type="Proteomes" id="UP000559404"/>
    </source>
</evidence>
<evidence type="ECO:0000259" key="3">
    <source>
        <dbReference type="PROSITE" id="PS51724"/>
    </source>
</evidence>
<dbReference type="Gene3D" id="3.30.70.1070">
    <property type="entry name" value="Sporulation related repeat"/>
    <property type="match status" value="1"/>
</dbReference>
<dbReference type="GO" id="GO:0042834">
    <property type="term" value="F:peptidoglycan binding"/>
    <property type="evidence" value="ECO:0007669"/>
    <property type="project" value="InterPro"/>
</dbReference>
<gene>
    <name evidence="4" type="ORF">H1W37_16220</name>
</gene>
<evidence type="ECO:0000256" key="2">
    <source>
        <dbReference type="SAM" id="Phobius"/>
    </source>
</evidence>
<reference evidence="4 5" key="1">
    <citation type="submission" date="2020-07" db="EMBL/GenBank/DDBJ databases">
        <authorList>
            <person name="Li M."/>
        </authorList>
    </citation>
    <scope>NUCLEOTIDE SEQUENCE [LARGE SCALE GENOMIC DNA]</scope>
    <source>
        <strain evidence="4 5">DSM 23284</strain>
    </source>
</reference>
<organism evidence="4 5">
    <name type="scientific">Stappia taiwanensis</name>
    <dbReference type="NCBI Taxonomy" id="992267"/>
    <lineage>
        <taxon>Bacteria</taxon>
        <taxon>Pseudomonadati</taxon>
        <taxon>Pseudomonadota</taxon>
        <taxon>Alphaproteobacteria</taxon>
        <taxon>Hyphomicrobiales</taxon>
        <taxon>Stappiaceae</taxon>
        <taxon>Stappia</taxon>
    </lineage>
</organism>
<dbReference type="InterPro" id="IPR007730">
    <property type="entry name" value="SPOR-like_dom"/>
</dbReference>
<dbReference type="EMBL" id="JACEON010000016">
    <property type="protein sequence ID" value="MBA4613208.1"/>
    <property type="molecule type" value="Genomic_DNA"/>
</dbReference>
<reference evidence="4 5" key="2">
    <citation type="submission" date="2020-08" db="EMBL/GenBank/DDBJ databases">
        <title>Stappia taiwanensis sp. nov., isolated from a coastal thermal spring.</title>
        <authorList>
            <person name="Kampfer P."/>
        </authorList>
    </citation>
    <scope>NUCLEOTIDE SEQUENCE [LARGE SCALE GENOMIC DNA]</scope>
    <source>
        <strain evidence="4 5">DSM 23284</strain>
    </source>
</reference>
<dbReference type="PROSITE" id="PS51724">
    <property type="entry name" value="SPOR"/>
    <property type="match status" value="1"/>
</dbReference>
<sequence>MSQDMGWVLLWGGAAILFGVVGISSLFINQTMGFTVRSFAQVTLPPSGDVSSTASIKGVSPLDVGLYPSAGGSDAADEHRRIWLDITALKREVGTLKHALASLRDDLQLRPVSQASKTLPAAPTAKERTSAPDARATTPKTPATTGSVPTEPAVAALPAPVARFGDRILAAVERLVGPAGKVATLPAPALPQKPEGKPAEAPSVAASVAAASVAAPAAKVIPVPPPAPVRIVLPPQDSTPPSSTASIGPSASETDDTPQRYALPVTRAAGRVASISGERISRTDFAVDLGAYGSLAAAEAAWSGLTGKYPKLLSGVRRRILDEAADTGGTRLTAGPFPNAADAAGACVFLTAEEFPCKPTVFVK</sequence>
<dbReference type="Pfam" id="PF05036">
    <property type="entry name" value="SPOR"/>
    <property type="match status" value="1"/>
</dbReference>
<name>A0A838XXC5_9HYPH</name>
<keyword evidence="5" id="KW-1185">Reference proteome</keyword>
<dbReference type="AlphaFoldDB" id="A0A838XXC5"/>
<feature type="compositionally biased region" description="Polar residues" evidence="1">
    <location>
        <begin position="239"/>
        <end position="252"/>
    </location>
</feature>
<comment type="caution">
    <text evidence="4">The sequence shown here is derived from an EMBL/GenBank/DDBJ whole genome shotgun (WGS) entry which is preliminary data.</text>
</comment>
<evidence type="ECO:0000256" key="1">
    <source>
        <dbReference type="SAM" id="MobiDB-lite"/>
    </source>
</evidence>
<keyword evidence="2" id="KW-1133">Transmembrane helix</keyword>
<feature type="region of interest" description="Disordered" evidence="1">
    <location>
        <begin position="232"/>
        <end position="258"/>
    </location>
</feature>
<feature type="region of interest" description="Disordered" evidence="1">
    <location>
        <begin position="114"/>
        <end position="151"/>
    </location>
</feature>
<proteinExistence type="predicted"/>